<dbReference type="InterPro" id="IPR030388">
    <property type="entry name" value="G_ERA_dom"/>
</dbReference>
<dbReference type="InterPro" id="IPR005662">
    <property type="entry name" value="GTPase_Era-like"/>
</dbReference>
<feature type="domain" description="Era-type G" evidence="10">
    <location>
        <begin position="2"/>
        <end position="170"/>
    </location>
</feature>
<dbReference type="NCBIfam" id="TIGR00436">
    <property type="entry name" value="era"/>
    <property type="match status" value="1"/>
</dbReference>
<feature type="region of interest" description="G3" evidence="7">
    <location>
        <begin position="57"/>
        <end position="60"/>
    </location>
</feature>
<keyword evidence="3 6" id="KW-0547">Nucleotide-binding</keyword>
<dbReference type="InterPro" id="IPR015946">
    <property type="entry name" value="KH_dom-like_a/b"/>
</dbReference>
<evidence type="ECO:0000313" key="12">
    <source>
        <dbReference type="Proteomes" id="UP000321606"/>
    </source>
</evidence>
<dbReference type="SUPFAM" id="SSF52540">
    <property type="entry name" value="P-loop containing nucleoside triphosphate hydrolases"/>
    <property type="match status" value="1"/>
</dbReference>
<feature type="domain" description="KH type-2" evidence="9">
    <location>
        <begin position="201"/>
        <end position="277"/>
    </location>
</feature>
<evidence type="ECO:0000256" key="4">
    <source>
        <dbReference type="ARBA" id="ARBA00022884"/>
    </source>
</evidence>
<comment type="subunit">
    <text evidence="6">Monomer.</text>
</comment>
<dbReference type="GO" id="GO:0005525">
    <property type="term" value="F:GTP binding"/>
    <property type="evidence" value="ECO:0007669"/>
    <property type="project" value="UniProtKB-UniRule"/>
</dbReference>
<feature type="region of interest" description="G1" evidence="7">
    <location>
        <begin position="10"/>
        <end position="17"/>
    </location>
</feature>
<keyword evidence="4 6" id="KW-0694">RNA-binding</keyword>
<dbReference type="InterPro" id="IPR005225">
    <property type="entry name" value="Small_GTP-bd"/>
</dbReference>
<dbReference type="InterPro" id="IPR004044">
    <property type="entry name" value="KH_dom_type_2"/>
</dbReference>
<dbReference type="KEGG" id="lgo:JCM16774_1753"/>
<evidence type="ECO:0000256" key="8">
    <source>
        <dbReference type="RuleBase" id="RU003761"/>
    </source>
</evidence>
<comment type="similarity">
    <text evidence="1 6 7 8">Belongs to the TRAFAC class TrmE-Era-EngA-EngB-Septin-like GTPase superfamily. Era GTPase family.</text>
</comment>
<dbReference type="SUPFAM" id="SSF54814">
    <property type="entry name" value="Prokaryotic type KH domain (KH-domain type II)"/>
    <property type="match status" value="1"/>
</dbReference>
<gene>
    <name evidence="6" type="primary">era</name>
    <name evidence="11" type="ORF">JCM16774_1753</name>
</gene>
<dbReference type="Pfam" id="PF01926">
    <property type="entry name" value="MMR_HSR1"/>
    <property type="match status" value="1"/>
</dbReference>
<dbReference type="GO" id="GO:0005829">
    <property type="term" value="C:cytosol"/>
    <property type="evidence" value="ECO:0007669"/>
    <property type="project" value="TreeGrafter"/>
</dbReference>
<name>A0A510JC84_9FUSO</name>
<dbReference type="RefSeq" id="WP_026738003.1">
    <property type="nucleotide sequence ID" value="NZ_AP019822.1"/>
</dbReference>
<dbReference type="STRING" id="714315.GCA_000516535_01761"/>
<feature type="binding site" evidence="6">
    <location>
        <begin position="57"/>
        <end position="61"/>
    </location>
    <ligand>
        <name>GTP</name>
        <dbReference type="ChEBI" id="CHEBI:37565"/>
    </ligand>
</feature>
<feature type="region of interest" description="G2" evidence="7">
    <location>
        <begin position="36"/>
        <end position="40"/>
    </location>
</feature>
<dbReference type="PROSITE" id="PS51713">
    <property type="entry name" value="G_ERA"/>
    <property type="match status" value="1"/>
</dbReference>
<feature type="binding site" evidence="6">
    <location>
        <begin position="119"/>
        <end position="122"/>
    </location>
    <ligand>
        <name>GTP</name>
        <dbReference type="ChEBI" id="CHEBI:37565"/>
    </ligand>
</feature>
<keyword evidence="6" id="KW-0963">Cytoplasm</keyword>
<comment type="subcellular location">
    <subcellularLocation>
        <location evidence="6">Cytoplasm</location>
    </subcellularLocation>
    <subcellularLocation>
        <location evidence="6">Cell membrane</location>
        <topology evidence="6">Peripheral membrane protein</topology>
    </subcellularLocation>
</comment>
<dbReference type="OrthoDB" id="9805918at2"/>
<evidence type="ECO:0000256" key="2">
    <source>
        <dbReference type="ARBA" id="ARBA00020484"/>
    </source>
</evidence>
<feature type="region of interest" description="G4" evidence="7">
    <location>
        <begin position="119"/>
        <end position="122"/>
    </location>
</feature>
<evidence type="ECO:0000256" key="6">
    <source>
        <dbReference type="HAMAP-Rule" id="MF_00367"/>
    </source>
</evidence>
<feature type="region of interest" description="G5" evidence="7">
    <location>
        <begin position="149"/>
        <end position="151"/>
    </location>
</feature>
<comment type="function">
    <text evidence="6">An essential GTPase that binds both GDP and GTP, with rapid nucleotide exchange. Plays a role in 16S rRNA processing and 30S ribosomal subunit biogenesis and possibly also in cell cycle regulation and energy metabolism.</text>
</comment>
<evidence type="ECO:0000256" key="1">
    <source>
        <dbReference type="ARBA" id="ARBA00007921"/>
    </source>
</evidence>
<dbReference type="GO" id="GO:0005886">
    <property type="term" value="C:plasma membrane"/>
    <property type="evidence" value="ECO:0007669"/>
    <property type="project" value="UniProtKB-SubCell"/>
</dbReference>
<dbReference type="CDD" id="cd04163">
    <property type="entry name" value="Era"/>
    <property type="match status" value="1"/>
</dbReference>
<dbReference type="NCBIfam" id="TIGR00231">
    <property type="entry name" value="small_GTP"/>
    <property type="match status" value="1"/>
</dbReference>
<dbReference type="GO" id="GO:0070181">
    <property type="term" value="F:small ribosomal subunit rRNA binding"/>
    <property type="evidence" value="ECO:0007669"/>
    <property type="project" value="UniProtKB-UniRule"/>
</dbReference>
<evidence type="ECO:0000256" key="7">
    <source>
        <dbReference type="PROSITE-ProRule" id="PRU01050"/>
    </source>
</evidence>
<dbReference type="GO" id="GO:0003924">
    <property type="term" value="F:GTPase activity"/>
    <property type="evidence" value="ECO:0007669"/>
    <property type="project" value="UniProtKB-UniRule"/>
</dbReference>
<dbReference type="PROSITE" id="PS50823">
    <property type="entry name" value="KH_TYPE_2"/>
    <property type="match status" value="1"/>
</dbReference>
<keyword evidence="6" id="KW-0472">Membrane</keyword>
<keyword evidence="6" id="KW-0699">rRNA-binding</keyword>
<evidence type="ECO:0000256" key="5">
    <source>
        <dbReference type="ARBA" id="ARBA00023134"/>
    </source>
</evidence>
<keyword evidence="6" id="KW-1003">Cell membrane</keyword>
<evidence type="ECO:0000259" key="10">
    <source>
        <dbReference type="PROSITE" id="PS51713"/>
    </source>
</evidence>
<proteinExistence type="inferred from homology"/>
<dbReference type="PRINTS" id="PR00326">
    <property type="entry name" value="GTP1OBG"/>
</dbReference>
<dbReference type="InterPro" id="IPR009019">
    <property type="entry name" value="KH_sf_prok-type"/>
</dbReference>
<dbReference type="Gene3D" id="3.30.300.20">
    <property type="match status" value="1"/>
</dbReference>
<dbReference type="GO" id="GO:0000028">
    <property type="term" value="P:ribosomal small subunit assembly"/>
    <property type="evidence" value="ECO:0007669"/>
    <property type="project" value="TreeGrafter"/>
</dbReference>
<dbReference type="InterPro" id="IPR027417">
    <property type="entry name" value="P-loop_NTPase"/>
</dbReference>
<evidence type="ECO:0000259" key="9">
    <source>
        <dbReference type="PROSITE" id="PS50823"/>
    </source>
</evidence>
<dbReference type="HAMAP" id="MF_00367">
    <property type="entry name" value="GTPase_Era"/>
    <property type="match status" value="1"/>
</dbReference>
<dbReference type="EMBL" id="AP019822">
    <property type="protein sequence ID" value="BBM36807.1"/>
    <property type="molecule type" value="Genomic_DNA"/>
</dbReference>
<dbReference type="Gene3D" id="3.40.50.300">
    <property type="entry name" value="P-loop containing nucleotide triphosphate hydrolases"/>
    <property type="match status" value="1"/>
</dbReference>
<dbReference type="CDD" id="cd22534">
    <property type="entry name" value="KH-II_Era"/>
    <property type="match status" value="1"/>
</dbReference>
<dbReference type="InterPro" id="IPR006073">
    <property type="entry name" value="GTP-bd"/>
</dbReference>
<evidence type="ECO:0000313" key="11">
    <source>
        <dbReference type="EMBL" id="BBM36807.1"/>
    </source>
</evidence>
<dbReference type="GO" id="GO:0043024">
    <property type="term" value="F:ribosomal small subunit binding"/>
    <property type="evidence" value="ECO:0007669"/>
    <property type="project" value="TreeGrafter"/>
</dbReference>
<dbReference type="PANTHER" id="PTHR42698:SF1">
    <property type="entry name" value="GTPASE ERA, MITOCHONDRIAL"/>
    <property type="match status" value="1"/>
</dbReference>
<dbReference type="Proteomes" id="UP000321606">
    <property type="component" value="Chromosome"/>
</dbReference>
<dbReference type="AlphaFoldDB" id="A0A510JC84"/>
<dbReference type="NCBIfam" id="NF000908">
    <property type="entry name" value="PRK00089.1"/>
    <property type="match status" value="1"/>
</dbReference>
<reference evidence="11 12" key="1">
    <citation type="submission" date="2019-07" db="EMBL/GenBank/DDBJ databases">
        <title>Complete Genome Sequence of Leptotrichia goodfellowii Strain JCM 16774.</title>
        <authorList>
            <person name="Watanabe S."/>
            <person name="Cui L."/>
        </authorList>
    </citation>
    <scope>NUCLEOTIDE SEQUENCE [LARGE SCALE GENOMIC DNA]</scope>
    <source>
        <strain evidence="11 12">JCM16774</strain>
    </source>
</reference>
<organism evidence="11 12">
    <name type="scientific">Pseudoleptotrichia goodfellowii</name>
    <dbReference type="NCBI Taxonomy" id="157692"/>
    <lineage>
        <taxon>Bacteria</taxon>
        <taxon>Fusobacteriati</taxon>
        <taxon>Fusobacteriota</taxon>
        <taxon>Fusobacteriia</taxon>
        <taxon>Fusobacteriales</taxon>
        <taxon>Leptotrichiaceae</taxon>
        <taxon>Pseudoleptotrichia</taxon>
    </lineage>
</organism>
<accession>A0A510JC84</accession>
<keyword evidence="6" id="KW-0690">Ribosome biogenesis</keyword>
<feature type="binding site" evidence="6">
    <location>
        <begin position="10"/>
        <end position="17"/>
    </location>
    <ligand>
        <name>GTP</name>
        <dbReference type="ChEBI" id="CHEBI:37565"/>
    </ligand>
</feature>
<keyword evidence="5 6" id="KW-0342">GTP-binding</keyword>
<sequence length="297" mass="34010">MKSGFIAIVGRPNVGKSTLMNKLVKEKVAIVSDKAGTTRDQIKGIVNIGENQYIFVDTPGIHKPKHLLGEHMTEIALETLSNVDLIMFMLDGTKEISTGDIFVNEHIRETKTPVIVVINKIDKMSNEEIEEKKTEIKEKLGEFADIITLTAEYAIGVHKIFEVAEKYLSSDVWFYPEDYYTDLPVNKIVVETVREKILHNTKDEIPHSVAVEITDVETKKDIRKYEVNIYVERDSQKGIIIGKDGALLKKIGIEARKEIEALIDLKVNLKLWVKVKKKWRKDKQFLNEMGYKIKKKK</sequence>
<dbReference type="PANTHER" id="PTHR42698">
    <property type="entry name" value="GTPASE ERA"/>
    <property type="match status" value="1"/>
</dbReference>
<dbReference type="Pfam" id="PF07650">
    <property type="entry name" value="KH_2"/>
    <property type="match status" value="1"/>
</dbReference>
<protein>
    <recommendedName>
        <fullName evidence="2 6">GTPase Era</fullName>
    </recommendedName>
</protein>
<evidence type="ECO:0000256" key="3">
    <source>
        <dbReference type="ARBA" id="ARBA00022741"/>
    </source>
</evidence>